<reference evidence="14 15" key="1">
    <citation type="journal article" date="2015" name="Int. J. Syst. Evol. Microbiol.">
        <title>Youhaiella tibetensis gen. nov., sp. nov., isolated from subsurface sediment.</title>
        <authorList>
            <person name="Wang Y.X."/>
            <person name="Huang F.Q."/>
            <person name="Nogi Y."/>
            <person name="Pang S.J."/>
            <person name="Wang P.K."/>
            <person name="Lv J."/>
        </authorList>
    </citation>
    <scope>NUCLEOTIDE SEQUENCE [LARGE SCALE GENOMIC DNA]</scope>
    <source>
        <strain evidence="15">fig4</strain>
    </source>
</reference>
<keyword evidence="4" id="KW-1003">Cell membrane</keyword>
<dbReference type="NCBIfam" id="TIGR01730">
    <property type="entry name" value="RND_mfp"/>
    <property type="match status" value="1"/>
</dbReference>
<evidence type="ECO:0000259" key="13">
    <source>
        <dbReference type="Pfam" id="PF25967"/>
    </source>
</evidence>
<organism evidence="14 15">
    <name type="scientific">Paradevosia tibetensis</name>
    <dbReference type="NCBI Taxonomy" id="1447062"/>
    <lineage>
        <taxon>Bacteria</taxon>
        <taxon>Pseudomonadati</taxon>
        <taxon>Pseudomonadota</taxon>
        <taxon>Alphaproteobacteria</taxon>
        <taxon>Hyphomicrobiales</taxon>
        <taxon>Devosiaceae</taxon>
        <taxon>Paradevosia</taxon>
    </lineage>
</organism>
<keyword evidence="9" id="KW-0812">Transmembrane</keyword>
<comment type="subcellular location">
    <subcellularLocation>
        <location evidence="1">Cell membrane</location>
    </subcellularLocation>
</comment>
<dbReference type="SUPFAM" id="SSF111369">
    <property type="entry name" value="HlyD-like secretion proteins"/>
    <property type="match status" value="1"/>
</dbReference>
<dbReference type="InterPro" id="IPR058624">
    <property type="entry name" value="MdtA-like_HH"/>
</dbReference>
<feature type="domain" description="Multidrug resistance protein MdtA-like beta-barrel" evidence="12">
    <location>
        <begin position="230"/>
        <end position="317"/>
    </location>
</feature>
<evidence type="ECO:0000259" key="12">
    <source>
        <dbReference type="Pfam" id="PF25944"/>
    </source>
</evidence>
<dbReference type="Pfam" id="PF25917">
    <property type="entry name" value="BSH_RND"/>
    <property type="match status" value="1"/>
</dbReference>
<dbReference type="Gene3D" id="2.40.50.100">
    <property type="match status" value="1"/>
</dbReference>
<dbReference type="InterPro" id="IPR058627">
    <property type="entry name" value="MdtA-like_C"/>
</dbReference>
<feature type="transmembrane region" description="Helical" evidence="9">
    <location>
        <begin position="14"/>
        <end position="35"/>
    </location>
</feature>
<evidence type="ECO:0000313" key="15">
    <source>
        <dbReference type="Proteomes" id="UP000321062"/>
    </source>
</evidence>
<dbReference type="Gene3D" id="2.40.420.20">
    <property type="match status" value="1"/>
</dbReference>
<dbReference type="Pfam" id="PF25967">
    <property type="entry name" value="RND-MFP_C"/>
    <property type="match status" value="1"/>
</dbReference>
<feature type="domain" description="Multidrug resistance protein MdtA-like C-terminal permuted SH3" evidence="13">
    <location>
        <begin position="323"/>
        <end position="384"/>
    </location>
</feature>
<dbReference type="Gene3D" id="6.10.140.1990">
    <property type="match status" value="1"/>
</dbReference>
<dbReference type="GO" id="GO:1990281">
    <property type="term" value="C:efflux pump complex"/>
    <property type="evidence" value="ECO:0007669"/>
    <property type="project" value="TreeGrafter"/>
</dbReference>
<dbReference type="AlphaFoldDB" id="A0A5B9DJM4"/>
<evidence type="ECO:0000256" key="9">
    <source>
        <dbReference type="SAM" id="Phobius"/>
    </source>
</evidence>
<dbReference type="OrthoDB" id="9791520at2"/>
<feature type="domain" description="Multidrug resistance protein MdtA-like barrel-sandwich hybrid" evidence="11">
    <location>
        <begin position="70"/>
        <end position="223"/>
    </location>
</feature>
<evidence type="ECO:0000259" key="11">
    <source>
        <dbReference type="Pfam" id="PF25917"/>
    </source>
</evidence>
<dbReference type="Pfam" id="PF25876">
    <property type="entry name" value="HH_MFP_RND"/>
    <property type="match status" value="1"/>
</dbReference>
<dbReference type="PANTHER" id="PTHR30469:SF33">
    <property type="entry name" value="SLR1207 PROTEIN"/>
    <property type="match status" value="1"/>
</dbReference>
<name>A0A5B9DJM4_9HYPH</name>
<keyword evidence="5" id="KW-0997">Cell inner membrane</keyword>
<evidence type="ECO:0000256" key="2">
    <source>
        <dbReference type="ARBA" id="ARBA00009477"/>
    </source>
</evidence>
<feature type="domain" description="Multidrug resistance protein MdtA-like alpha-helical hairpin" evidence="10">
    <location>
        <begin position="116"/>
        <end position="190"/>
    </location>
</feature>
<evidence type="ECO:0000256" key="1">
    <source>
        <dbReference type="ARBA" id="ARBA00004236"/>
    </source>
</evidence>
<dbReference type="InterPro" id="IPR058625">
    <property type="entry name" value="MdtA-like_BSH"/>
</dbReference>
<dbReference type="InterPro" id="IPR030190">
    <property type="entry name" value="MacA_alpha-hairpin_sf"/>
</dbReference>
<dbReference type="Gene3D" id="2.40.30.170">
    <property type="match status" value="1"/>
</dbReference>
<evidence type="ECO:0000256" key="4">
    <source>
        <dbReference type="ARBA" id="ARBA00022475"/>
    </source>
</evidence>
<evidence type="ECO:0000256" key="7">
    <source>
        <dbReference type="ARBA" id="ARBA00023136"/>
    </source>
</evidence>
<proteinExistence type="inferred from homology"/>
<dbReference type="GO" id="GO:1990195">
    <property type="term" value="C:macrolide transmembrane transporter complex"/>
    <property type="evidence" value="ECO:0007669"/>
    <property type="project" value="InterPro"/>
</dbReference>
<dbReference type="GO" id="GO:0019898">
    <property type="term" value="C:extrinsic component of membrane"/>
    <property type="evidence" value="ECO:0007669"/>
    <property type="project" value="InterPro"/>
</dbReference>
<keyword evidence="6" id="KW-0175">Coiled coil</keyword>
<dbReference type="EMBL" id="CP041690">
    <property type="protein sequence ID" value="QEE19354.1"/>
    <property type="molecule type" value="Genomic_DNA"/>
</dbReference>
<comment type="similarity">
    <text evidence="2">Belongs to the membrane fusion protein (MFP) (TC 8.A.1) family.</text>
</comment>
<evidence type="ECO:0000259" key="10">
    <source>
        <dbReference type="Pfam" id="PF25876"/>
    </source>
</evidence>
<keyword evidence="3" id="KW-0813">Transport</keyword>
<dbReference type="PANTHER" id="PTHR30469">
    <property type="entry name" value="MULTIDRUG RESISTANCE PROTEIN MDTA"/>
    <property type="match status" value="1"/>
</dbReference>
<keyword evidence="9" id="KW-1133">Transmembrane helix</keyword>
<dbReference type="InterPro" id="IPR058626">
    <property type="entry name" value="MdtA-like_b-barrel"/>
</dbReference>
<gene>
    <name evidence="14" type="ORF">FNA67_03825</name>
</gene>
<dbReference type="InterPro" id="IPR006143">
    <property type="entry name" value="RND_pump_MFP"/>
</dbReference>
<evidence type="ECO:0000256" key="6">
    <source>
        <dbReference type="ARBA" id="ARBA00023054"/>
    </source>
</evidence>
<dbReference type="GO" id="GO:1990961">
    <property type="term" value="P:xenobiotic detoxification by transmembrane export across the plasma membrane"/>
    <property type="evidence" value="ECO:0007669"/>
    <property type="project" value="InterPro"/>
</dbReference>
<evidence type="ECO:0000313" key="14">
    <source>
        <dbReference type="EMBL" id="QEE19354.1"/>
    </source>
</evidence>
<protein>
    <submittedName>
        <fullName evidence="14">Efflux RND transporter periplasmic adaptor subunit</fullName>
    </submittedName>
</protein>
<evidence type="ECO:0000256" key="3">
    <source>
        <dbReference type="ARBA" id="ARBA00022448"/>
    </source>
</evidence>
<dbReference type="GO" id="GO:0015562">
    <property type="term" value="F:efflux transmembrane transporter activity"/>
    <property type="evidence" value="ECO:0007669"/>
    <property type="project" value="TreeGrafter"/>
</dbReference>
<dbReference type="KEGG" id="yti:FNA67_03825"/>
<dbReference type="Pfam" id="PF25944">
    <property type="entry name" value="Beta-barrel_RND"/>
    <property type="match status" value="1"/>
</dbReference>
<keyword evidence="15" id="KW-1185">Reference proteome</keyword>
<dbReference type="Proteomes" id="UP000321062">
    <property type="component" value="Chromosome"/>
</dbReference>
<keyword evidence="7 9" id="KW-0472">Membrane</keyword>
<dbReference type="GO" id="GO:0030313">
    <property type="term" value="C:cell envelope"/>
    <property type="evidence" value="ECO:0007669"/>
    <property type="project" value="UniProtKB-SubCell"/>
</dbReference>
<accession>A0A5B9DJM4</accession>
<feature type="region of interest" description="Disordered" evidence="8">
    <location>
        <begin position="391"/>
        <end position="410"/>
    </location>
</feature>
<evidence type="ECO:0000256" key="5">
    <source>
        <dbReference type="ARBA" id="ARBA00022519"/>
    </source>
</evidence>
<sequence length="410" mass="43207">MGKLAGKVRKRKSWWRWIIAIVVLAGLAGGAWYYFGRSQAEPAPPTVAVTRGDIQQTVLASGSLEANSVTSVGAQVSGRIETLHVKLGDTVKKGDPIADIDSLDQENAVKSAQAALANMKAQRLGKLADQTQAQQTLTRTEQLLKQNLKSQADYDSAKAAVDAAAASLAALDAQISQAELAVDSANLNLSRTKITSPVDGTVVAVLVSEGQNISSAQNSPTIVKVADLDTMVIKAQISEADVTRVQPGQKAYFTILGEPNNQIEATLRSIEPAPDAISTADSGISSSDNAIYYNGRFEVKNSDHKLRIAMTAKITIVLQDAPDALLLPSSVLGTANRQGKYFVRVLDPKTEEVTPHEVTVGINNNINAQITGGLNEGDLVVATGVSGLARQSGTNTTGGRFRGPPSPFGL</sequence>
<evidence type="ECO:0000256" key="8">
    <source>
        <dbReference type="SAM" id="MobiDB-lite"/>
    </source>
</evidence>